<dbReference type="Proteomes" id="UP000824469">
    <property type="component" value="Unassembled WGS sequence"/>
</dbReference>
<name>A0AA38LPC0_TAXCH</name>
<evidence type="ECO:0000313" key="3">
    <source>
        <dbReference type="Proteomes" id="UP000824469"/>
    </source>
</evidence>
<feature type="non-terminal residue" evidence="2">
    <location>
        <position position="1"/>
    </location>
</feature>
<proteinExistence type="predicted"/>
<evidence type="ECO:0000256" key="1">
    <source>
        <dbReference type="SAM" id="MobiDB-lite"/>
    </source>
</evidence>
<sequence length="100" mass="11694">SGRGPRKKHRVSNFHKNREFGWYLKLFKVIDGNKDYPVWRNLYGRWGLAMAAHIQMPINSTGNKHQKIEYETRVQVDDDVYVPGSPSKGNSRLYSEDLRS</sequence>
<reference evidence="2 3" key="1">
    <citation type="journal article" date="2021" name="Nat. Plants">
        <title>The Taxus genome provides insights into paclitaxel biosynthesis.</title>
        <authorList>
            <person name="Xiong X."/>
            <person name="Gou J."/>
            <person name="Liao Q."/>
            <person name="Li Y."/>
            <person name="Zhou Q."/>
            <person name="Bi G."/>
            <person name="Li C."/>
            <person name="Du R."/>
            <person name="Wang X."/>
            <person name="Sun T."/>
            <person name="Guo L."/>
            <person name="Liang H."/>
            <person name="Lu P."/>
            <person name="Wu Y."/>
            <person name="Zhang Z."/>
            <person name="Ro D.K."/>
            <person name="Shang Y."/>
            <person name="Huang S."/>
            <person name="Yan J."/>
        </authorList>
    </citation>
    <scope>NUCLEOTIDE SEQUENCE [LARGE SCALE GENOMIC DNA]</scope>
    <source>
        <strain evidence="2">Ta-2019</strain>
    </source>
</reference>
<organism evidence="2 3">
    <name type="scientific">Taxus chinensis</name>
    <name type="common">Chinese yew</name>
    <name type="synonym">Taxus wallichiana var. chinensis</name>
    <dbReference type="NCBI Taxonomy" id="29808"/>
    <lineage>
        <taxon>Eukaryota</taxon>
        <taxon>Viridiplantae</taxon>
        <taxon>Streptophyta</taxon>
        <taxon>Embryophyta</taxon>
        <taxon>Tracheophyta</taxon>
        <taxon>Spermatophyta</taxon>
        <taxon>Pinopsida</taxon>
        <taxon>Pinidae</taxon>
        <taxon>Conifers II</taxon>
        <taxon>Cupressales</taxon>
        <taxon>Taxaceae</taxon>
        <taxon>Taxus</taxon>
    </lineage>
</organism>
<evidence type="ECO:0000313" key="2">
    <source>
        <dbReference type="EMBL" id="KAH9331024.1"/>
    </source>
</evidence>
<comment type="caution">
    <text evidence="2">The sequence shown here is derived from an EMBL/GenBank/DDBJ whole genome shotgun (WGS) entry which is preliminary data.</text>
</comment>
<feature type="non-terminal residue" evidence="2">
    <location>
        <position position="100"/>
    </location>
</feature>
<accession>A0AA38LPC0</accession>
<feature type="region of interest" description="Disordered" evidence="1">
    <location>
        <begin position="79"/>
        <end position="100"/>
    </location>
</feature>
<dbReference type="AlphaFoldDB" id="A0AA38LPC0"/>
<keyword evidence="3" id="KW-1185">Reference proteome</keyword>
<dbReference type="EMBL" id="JAHRHJ020000001">
    <property type="protein sequence ID" value="KAH9331024.1"/>
    <property type="molecule type" value="Genomic_DNA"/>
</dbReference>
<protein>
    <submittedName>
        <fullName evidence="2">Uncharacterized protein</fullName>
    </submittedName>
</protein>
<gene>
    <name evidence="2" type="ORF">KI387_003132</name>
</gene>